<gene>
    <name evidence="2" type="ORF">LARV_00720</name>
</gene>
<dbReference type="PANTHER" id="PTHR42957:SF1">
    <property type="entry name" value="HELICASE MJ1565-RELATED"/>
    <property type="match status" value="1"/>
</dbReference>
<keyword evidence="3" id="KW-1185">Reference proteome</keyword>
<dbReference type="EMBL" id="DF967972">
    <property type="protein sequence ID" value="GAP12979.1"/>
    <property type="molecule type" value="Genomic_DNA"/>
</dbReference>
<name>A0A0S7BEN5_9CHLR</name>
<protein>
    <submittedName>
        <fullName evidence="2">Predicted ATPase</fullName>
    </submittedName>
</protein>
<evidence type="ECO:0000259" key="1">
    <source>
        <dbReference type="Pfam" id="PF01935"/>
    </source>
</evidence>
<dbReference type="SUPFAM" id="SSF52540">
    <property type="entry name" value="P-loop containing nucleoside triphosphate hydrolases"/>
    <property type="match status" value="1"/>
</dbReference>
<feature type="domain" description="Helicase HerA central" evidence="1">
    <location>
        <begin position="172"/>
        <end position="421"/>
    </location>
</feature>
<dbReference type="AlphaFoldDB" id="A0A0S7BEN5"/>
<dbReference type="InterPro" id="IPR002789">
    <property type="entry name" value="HerA_central"/>
</dbReference>
<dbReference type="Gene3D" id="3.40.50.300">
    <property type="entry name" value="P-loop containing nucleotide triphosphate hydrolases"/>
    <property type="match status" value="2"/>
</dbReference>
<sequence>MNSNENIPSSIQHSAFNIQHSSIGYIVGGALKDTLSVRLTVPAQSVQEGAFVVIESGDWWFYGLVTDLQLGSTDPRFADEQSEARLPVWLAAQLHGQTLYTNLAVLPSLMVDRGPDPAADLARYDEWVKTHPETPRPIPIKTIPSHHATVRLADPNDIETIFGKTGEPGNFVIGTTREQGHPIVLDLVKFVQRSSGIFGATGTGKSFLTRIILAGLIQYDKASVLVFDMHNEYGYEDIASDTKKAVPGLKTKFGARVRVVGLGAGAMIHNMPPDFHLEIAERDITPADVEMLTRELNLKETTPTTLDALYHSFGPNWFHEFRKMSQGEVVVDEESGKKVPAAGSVEFWAAEAGVNEMAAAGLRSKLNRLFNLPYIVEQPASNGLSEIIKALEAGQHVILSFGDHESDLDYLLVSNLLTRRIRERWGELTNAFRNQKGREPRPLVIAVEEAHKLLNREMAAQTAFSTIAREMRKYYVTLLIIDQRPSQIYDEVMSQLGTRVTGWLGDDADIAAVLSGLAGRDALRGMLARLQPKEEVLMLGWGTPMPILVRSRRYDDKFWQELLGKNQPGAKSKDELLRDLGF</sequence>
<dbReference type="STRING" id="360412.LARV_00720"/>
<dbReference type="OrthoDB" id="9806951at2"/>
<dbReference type="Pfam" id="PF01935">
    <property type="entry name" value="DUF87"/>
    <property type="match status" value="1"/>
</dbReference>
<dbReference type="Proteomes" id="UP000055060">
    <property type="component" value="Unassembled WGS sequence"/>
</dbReference>
<reference evidence="2" key="1">
    <citation type="submission" date="2015-07" db="EMBL/GenBank/DDBJ databases">
        <title>Draft Genome Sequences of Anaerolinea thermolimosa IMO-1, Bellilinea caldifistulae GOMI-1, Leptolinea tardivitalis YMTK-2, Levilinea saccharolytica KIBI-1,Longilinea arvoryzae KOME-1, Previously Described as Members of the Anaerolineaceae (Chloroflexi).</title>
        <authorList>
            <person name="Sekiguchi Y."/>
            <person name="Ohashi A."/>
            <person name="Matsuura N."/>
            <person name="Tourlousse M.D."/>
        </authorList>
    </citation>
    <scope>NUCLEOTIDE SEQUENCE [LARGE SCALE GENOMIC DNA]</scope>
    <source>
        <strain evidence="2">KOME-1</strain>
    </source>
</reference>
<dbReference type="PANTHER" id="PTHR42957">
    <property type="entry name" value="HELICASE MJ1565-RELATED"/>
    <property type="match status" value="1"/>
</dbReference>
<dbReference type="RefSeq" id="WP_075072352.1">
    <property type="nucleotide sequence ID" value="NZ_DF967972.1"/>
</dbReference>
<organism evidence="2">
    <name type="scientific">Longilinea arvoryzae</name>
    <dbReference type="NCBI Taxonomy" id="360412"/>
    <lineage>
        <taxon>Bacteria</taxon>
        <taxon>Bacillati</taxon>
        <taxon>Chloroflexota</taxon>
        <taxon>Anaerolineae</taxon>
        <taxon>Anaerolineales</taxon>
        <taxon>Anaerolineaceae</taxon>
        <taxon>Longilinea</taxon>
    </lineage>
</organism>
<evidence type="ECO:0000313" key="3">
    <source>
        <dbReference type="Proteomes" id="UP000055060"/>
    </source>
</evidence>
<dbReference type="InterPro" id="IPR027417">
    <property type="entry name" value="P-loop_NTPase"/>
</dbReference>
<accession>A0A0S7BEN5</accession>
<proteinExistence type="predicted"/>
<evidence type="ECO:0000313" key="2">
    <source>
        <dbReference type="EMBL" id="GAP12979.1"/>
    </source>
</evidence>
<dbReference type="InterPro" id="IPR008571">
    <property type="entry name" value="HerA-like"/>
</dbReference>